<dbReference type="EMBL" id="CP019323">
    <property type="protein sequence ID" value="APX73106.1"/>
    <property type="molecule type" value="Genomic_DNA"/>
</dbReference>
<dbReference type="KEGG" id="lalw:BTM29_11330"/>
<dbReference type="RefSeq" id="WP_076617851.1">
    <property type="nucleotide sequence ID" value="NZ_CP019323.1"/>
</dbReference>
<reference evidence="2" key="1">
    <citation type="submission" date="2016-12" db="EMBL/GenBank/DDBJ databases">
        <authorList>
            <person name="Jung M.Y."/>
            <person name="Lee S.H."/>
        </authorList>
    </citation>
    <scope>NUCLEOTIDE SEQUENCE [LARGE SCALE GENOMIC DNA]</scope>
    <source>
        <strain evidence="2">WiKim39</strain>
    </source>
</reference>
<dbReference type="OrthoDB" id="2330080at2"/>
<proteinExistence type="predicted"/>
<dbReference type="AlphaFoldDB" id="A0A1P8Q5H4"/>
<dbReference type="STRING" id="1847728.BTM29_11330"/>
<dbReference type="Gene3D" id="2.60.120.260">
    <property type="entry name" value="Galactose-binding domain-like"/>
    <property type="match status" value="1"/>
</dbReference>
<evidence type="ECO:0008006" key="3">
    <source>
        <dbReference type="Google" id="ProtNLM"/>
    </source>
</evidence>
<evidence type="ECO:0000313" key="2">
    <source>
        <dbReference type="Proteomes" id="UP000187499"/>
    </source>
</evidence>
<sequence length="478" mass="51177">MISEVKLDINKAGQFINRPVTLRSGDTDNTIKATIYQNGTPYSNFKTATFSGNRSDGTAIANDPATISGNVITYNVAPAVTSKNTKIRNAYFLLNGNISTESFEVVVIPGTIIDGDLKSYVPGVSDDLISQFENVTKQSDAYLQELKSNVKTGTNSINGLNSKLAGITSSVNALQGKVNIGGVNLLANGDFSNSLMNWNIYNAENGTVAVENDEAGNKMLHIHSSNGPTGIFTSSPSYYGSNSLKSGESWIASGLVKGDATIIRFGIETGKYPENPYKNPTDSWSKIVSKNIRAASNRFCIYISSGDLYVKFVKVERGNIETDWTPALKDEVNTSDTADWQKSKITKDDGSSSISLSDNSTTVDVTFKSLISGLKTFYIQGDKAGNTLGDSIRGQIYKSDVNNGYAFGVTNGGKMYFKYITSGVVGSWQQVATVASAAPVAAMAYTAMVQDDTNKTLQAQNSQIAYSLMTQGGATDAK</sequence>
<name>A0A1P8Q5H4_9LACO</name>
<gene>
    <name evidence="1" type="ORF">BTM29_11330</name>
</gene>
<accession>A0A1P8Q5H4</accession>
<evidence type="ECO:0000313" key="1">
    <source>
        <dbReference type="EMBL" id="APX73106.1"/>
    </source>
</evidence>
<keyword evidence="2" id="KW-1185">Reference proteome</keyword>
<protein>
    <recommendedName>
        <fullName evidence="3">BppU N-terminal domain-containing protein</fullName>
    </recommendedName>
</protein>
<organism evidence="1 2">
    <name type="scientific">Companilactobacillus allii</name>
    <dbReference type="NCBI Taxonomy" id="1847728"/>
    <lineage>
        <taxon>Bacteria</taxon>
        <taxon>Bacillati</taxon>
        <taxon>Bacillota</taxon>
        <taxon>Bacilli</taxon>
        <taxon>Lactobacillales</taxon>
        <taxon>Lactobacillaceae</taxon>
        <taxon>Companilactobacillus</taxon>
    </lineage>
</organism>
<dbReference type="Proteomes" id="UP000187499">
    <property type="component" value="Chromosome"/>
</dbReference>